<protein>
    <recommendedName>
        <fullName evidence="6">NADP-dependent oxidoreductase domain-containing protein</fullName>
    </recommendedName>
</protein>
<dbReference type="EMBL" id="JAACJO010000004">
    <property type="protein sequence ID" value="KAF5359145.1"/>
    <property type="molecule type" value="Genomic_DNA"/>
</dbReference>
<evidence type="ECO:0000313" key="8">
    <source>
        <dbReference type="Proteomes" id="UP000559027"/>
    </source>
</evidence>
<dbReference type="InterPro" id="IPR018170">
    <property type="entry name" value="Aldo/ket_reductase_CS"/>
</dbReference>
<dbReference type="InterPro" id="IPR020471">
    <property type="entry name" value="AKR"/>
</dbReference>
<dbReference type="Proteomes" id="UP000559027">
    <property type="component" value="Unassembled WGS sequence"/>
</dbReference>
<feature type="site" description="Lowers pKa of active site Tyr" evidence="5">
    <location>
        <position position="92"/>
    </location>
</feature>
<feature type="domain" description="NADP-dependent oxidoreductase" evidence="6">
    <location>
        <begin position="30"/>
        <end position="279"/>
    </location>
</feature>
<sequence>MSPANTIPAANVLTFSSRIRLADGNDVPILGFGTYELDREEAYQAVLWALEAGYRLIDSAEWYENEKEVGQAILDFCKTTNTARSEIFYTTKLKNNNGYSKVKDAIHRSVAKCGLGYIDLYLMHGPMGGPEARQESWKAICDAQAEGLIRSVGISTFGIPHIQDILDLSEKYPKPVVHQIDLHPFMARTEIVNFSRKNDIVLEAWGPLVRGMRFNHPKILSLAGKYRKQPAHILLRYSLQKDYIAIPKSAYKERIISNTNIFDFELTTKEISQLDALDEGESPFTKAAYNDLIHH</sequence>
<proteinExistence type="inferred from homology"/>
<evidence type="ECO:0000313" key="7">
    <source>
        <dbReference type="EMBL" id="KAF5359145.1"/>
    </source>
</evidence>
<dbReference type="FunFam" id="3.20.20.100:FF:000015">
    <property type="entry name" value="Oxidoreductase, aldo/keto reductase family"/>
    <property type="match status" value="1"/>
</dbReference>
<dbReference type="PANTHER" id="PTHR43827">
    <property type="entry name" value="2,5-DIKETO-D-GLUCONIC ACID REDUCTASE"/>
    <property type="match status" value="1"/>
</dbReference>
<evidence type="ECO:0000259" key="6">
    <source>
        <dbReference type="Pfam" id="PF00248"/>
    </source>
</evidence>
<keyword evidence="8" id="KW-1185">Reference proteome</keyword>
<dbReference type="InterPro" id="IPR036812">
    <property type="entry name" value="NAD(P)_OxRdtase_dom_sf"/>
</dbReference>
<evidence type="ECO:0000256" key="3">
    <source>
        <dbReference type="PIRSR" id="PIRSR000097-1"/>
    </source>
</evidence>
<evidence type="ECO:0000256" key="2">
    <source>
        <dbReference type="ARBA" id="ARBA00023002"/>
    </source>
</evidence>
<evidence type="ECO:0000256" key="5">
    <source>
        <dbReference type="PIRSR" id="PIRSR000097-3"/>
    </source>
</evidence>
<gene>
    <name evidence="7" type="ORF">D9756_002987</name>
</gene>
<accession>A0A8H5G6J8</accession>
<dbReference type="CDD" id="cd19071">
    <property type="entry name" value="AKR_AKR1-5-like"/>
    <property type="match status" value="1"/>
</dbReference>
<name>A0A8H5G6J8_9AGAR</name>
<dbReference type="PANTHER" id="PTHR43827:SF13">
    <property type="entry name" value="ALDO_KETO REDUCTASE FAMILY PROTEIN"/>
    <property type="match status" value="1"/>
</dbReference>
<keyword evidence="2" id="KW-0560">Oxidoreductase</keyword>
<feature type="active site" description="Proton donor" evidence="3">
    <location>
        <position position="63"/>
    </location>
</feature>
<evidence type="ECO:0000256" key="4">
    <source>
        <dbReference type="PIRSR" id="PIRSR000097-2"/>
    </source>
</evidence>
<dbReference type="SUPFAM" id="SSF51430">
    <property type="entry name" value="NAD(P)-linked oxidoreductase"/>
    <property type="match status" value="1"/>
</dbReference>
<reference evidence="7 8" key="1">
    <citation type="journal article" date="2020" name="ISME J.">
        <title>Uncovering the hidden diversity of litter-decomposition mechanisms in mushroom-forming fungi.</title>
        <authorList>
            <person name="Floudas D."/>
            <person name="Bentzer J."/>
            <person name="Ahren D."/>
            <person name="Johansson T."/>
            <person name="Persson P."/>
            <person name="Tunlid A."/>
        </authorList>
    </citation>
    <scope>NUCLEOTIDE SEQUENCE [LARGE SCALE GENOMIC DNA]</scope>
    <source>
        <strain evidence="7 8">CBS 146.42</strain>
    </source>
</reference>
<evidence type="ECO:0000256" key="1">
    <source>
        <dbReference type="ARBA" id="ARBA00007905"/>
    </source>
</evidence>
<comment type="caution">
    <text evidence="7">The sequence shown here is derived from an EMBL/GenBank/DDBJ whole genome shotgun (WGS) entry which is preliminary data.</text>
</comment>
<dbReference type="Gene3D" id="3.20.20.100">
    <property type="entry name" value="NADP-dependent oxidoreductase domain"/>
    <property type="match status" value="1"/>
</dbReference>
<dbReference type="PIRSF" id="PIRSF000097">
    <property type="entry name" value="AKR"/>
    <property type="match status" value="1"/>
</dbReference>
<dbReference type="PROSITE" id="PS00063">
    <property type="entry name" value="ALDOKETO_REDUCTASE_3"/>
    <property type="match status" value="1"/>
</dbReference>
<dbReference type="GO" id="GO:0016491">
    <property type="term" value="F:oxidoreductase activity"/>
    <property type="evidence" value="ECO:0007669"/>
    <property type="project" value="UniProtKB-KW"/>
</dbReference>
<dbReference type="OrthoDB" id="416253at2759"/>
<dbReference type="InterPro" id="IPR023210">
    <property type="entry name" value="NADP_OxRdtase_dom"/>
</dbReference>
<feature type="binding site" evidence="4">
    <location>
        <position position="124"/>
    </location>
    <ligand>
        <name>substrate</name>
    </ligand>
</feature>
<dbReference type="AlphaFoldDB" id="A0A8H5G6J8"/>
<dbReference type="PRINTS" id="PR00069">
    <property type="entry name" value="ALDKETRDTASE"/>
</dbReference>
<dbReference type="Pfam" id="PF00248">
    <property type="entry name" value="Aldo_ket_red"/>
    <property type="match status" value="1"/>
</dbReference>
<comment type="similarity">
    <text evidence="1">Belongs to the aldo/keto reductase family.</text>
</comment>
<dbReference type="PROSITE" id="PS00798">
    <property type="entry name" value="ALDOKETO_REDUCTASE_1"/>
    <property type="match status" value="1"/>
</dbReference>
<organism evidence="7 8">
    <name type="scientific">Leucocoprinus leucothites</name>
    <dbReference type="NCBI Taxonomy" id="201217"/>
    <lineage>
        <taxon>Eukaryota</taxon>
        <taxon>Fungi</taxon>
        <taxon>Dikarya</taxon>
        <taxon>Basidiomycota</taxon>
        <taxon>Agaricomycotina</taxon>
        <taxon>Agaricomycetes</taxon>
        <taxon>Agaricomycetidae</taxon>
        <taxon>Agaricales</taxon>
        <taxon>Agaricineae</taxon>
        <taxon>Agaricaceae</taxon>
        <taxon>Leucocoprinus</taxon>
    </lineage>
</organism>